<keyword evidence="3" id="KW-1185">Reference proteome</keyword>
<organism evidence="2 3">
    <name type="scientific">Coemansia pectinata</name>
    <dbReference type="NCBI Taxonomy" id="1052879"/>
    <lineage>
        <taxon>Eukaryota</taxon>
        <taxon>Fungi</taxon>
        <taxon>Fungi incertae sedis</taxon>
        <taxon>Zoopagomycota</taxon>
        <taxon>Kickxellomycotina</taxon>
        <taxon>Kickxellomycetes</taxon>
        <taxon>Kickxellales</taxon>
        <taxon>Kickxellaceae</taxon>
        <taxon>Coemansia</taxon>
    </lineage>
</organism>
<gene>
    <name evidence="2" type="ORF">GGI19_003428</name>
</gene>
<sequence>MADTFYSEETNESRVPKEVVTESNKVRDLVHLFELANDKHAILFYHNPTKPKPEFFNQCNEYLDAVYHADFHIAWCEYKEVAGKYSSEYKSDELRYTMICKYLGNSYFIVKSAKDFARRVAETFHRDLLSPNCVTIRRDECLCCRPGSRKLCTHKVPQSSSKKAPYRVWKRKVAPAVNGNLAAIKEADEPADVIQETVEPAVVKETDEPIASKETDESADAKPQEDPNLQTSTKEEPPSTPEPVLNSVPEDTPEH</sequence>
<evidence type="ECO:0000313" key="3">
    <source>
        <dbReference type="Proteomes" id="UP001140011"/>
    </source>
</evidence>
<dbReference type="EMBL" id="JANBUH010000226">
    <property type="protein sequence ID" value="KAJ2753033.1"/>
    <property type="molecule type" value="Genomic_DNA"/>
</dbReference>
<dbReference type="Proteomes" id="UP001140011">
    <property type="component" value="Unassembled WGS sequence"/>
</dbReference>
<feature type="region of interest" description="Disordered" evidence="1">
    <location>
        <begin position="198"/>
        <end position="255"/>
    </location>
</feature>
<evidence type="ECO:0000256" key="1">
    <source>
        <dbReference type="SAM" id="MobiDB-lite"/>
    </source>
</evidence>
<comment type="caution">
    <text evidence="2">The sequence shown here is derived from an EMBL/GenBank/DDBJ whole genome shotgun (WGS) entry which is preliminary data.</text>
</comment>
<name>A0A9W8GUA1_9FUNG</name>
<dbReference type="OrthoDB" id="5563249at2759"/>
<dbReference type="AlphaFoldDB" id="A0A9W8GUA1"/>
<proteinExistence type="predicted"/>
<reference evidence="2" key="1">
    <citation type="submission" date="2022-07" db="EMBL/GenBank/DDBJ databases">
        <title>Phylogenomic reconstructions and comparative analyses of Kickxellomycotina fungi.</title>
        <authorList>
            <person name="Reynolds N.K."/>
            <person name="Stajich J.E."/>
            <person name="Barry K."/>
            <person name="Grigoriev I.V."/>
            <person name="Crous P."/>
            <person name="Smith M.E."/>
        </authorList>
    </citation>
    <scope>NUCLEOTIDE SEQUENCE</scope>
    <source>
        <strain evidence="2">BCRC 34297</strain>
    </source>
</reference>
<protein>
    <submittedName>
        <fullName evidence="2">Uncharacterized protein</fullName>
    </submittedName>
</protein>
<evidence type="ECO:0000313" key="2">
    <source>
        <dbReference type="EMBL" id="KAJ2753033.1"/>
    </source>
</evidence>
<feature type="compositionally biased region" description="Basic and acidic residues" evidence="1">
    <location>
        <begin position="202"/>
        <end position="225"/>
    </location>
</feature>
<accession>A0A9W8GUA1</accession>